<dbReference type="AlphaFoldDB" id="A0A1I0IVA9"/>
<keyword evidence="2" id="KW-1185">Reference proteome</keyword>
<dbReference type="EMBL" id="FOIJ01000006">
    <property type="protein sequence ID" value="SEU01314.1"/>
    <property type="molecule type" value="Genomic_DNA"/>
</dbReference>
<dbReference type="RefSeq" id="WP_093520588.1">
    <property type="nucleotide sequence ID" value="NZ_FOIJ01000006.1"/>
</dbReference>
<reference evidence="2" key="1">
    <citation type="submission" date="2016-10" db="EMBL/GenBank/DDBJ databases">
        <authorList>
            <person name="Varghese N."/>
            <person name="Submissions S."/>
        </authorList>
    </citation>
    <scope>NUCLEOTIDE SEQUENCE [LARGE SCALE GENOMIC DNA]</scope>
    <source>
        <strain evidence="2">DSM 16858</strain>
    </source>
</reference>
<accession>A0A1I0IVA9</accession>
<dbReference type="Proteomes" id="UP000199181">
    <property type="component" value="Unassembled WGS sequence"/>
</dbReference>
<evidence type="ECO:0000313" key="2">
    <source>
        <dbReference type="Proteomes" id="UP000199181"/>
    </source>
</evidence>
<name>A0A1I0IVA9_9BACT</name>
<evidence type="ECO:0000313" key="1">
    <source>
        <dbReference type="EMBL" id="SEU01314.1"/>
    </source>
</evidence>
<sequence>MAHWSGAVSPGNAPAGLEFLATSLAKFPDVRLSRVQVQRQEGYSDGSGWDTPPSIQVNALLEFPDNGIL</sequence>
<proteinExistence type="predicted"/>
<gene>
    <name evidence="1" type="ORF">SAMN05443639_106317</name>
</gene>
<organism evidence="1 2">
    <name type="scientific">Stigmatella erecta</name>
    <dbReference type="NCBI Taxonomy" id="83460"/>
    <lineage>
        <taxon>Bacteria</taxon>
        <taxon>Pseudomonadati</taxon>
        <taxon>Myxococcota</taxon>
        <taxon>Myxococcia</taxon>
        <taxon>Myxococcales</taxon>
        <taxon>Cystobacterineae</taxon>
        <taxon>Archangiaceae</taxon>
        <taxon>Stigmatella</taxon>
    </lineage>
</organism>
<protein>
    <submittedName>
        <fullName evidence="1">Uncharacterized protein</fullName>
    </submittedName>
</protein>